<dbReference type="Gene3D" id="3.40.50.720">
    <property type="entry name" value="NAD(P)-binding Rossmann-like Domain"/>
    <property type="match status" value="1"/>
</dbReference>
<dbReference type="InterPro" id="IPR013154">
    <property type="entry name" value="ADH-like_N"/>
</dbReference>
<dbReference type="Pfam" id="PF08240">
    <property type="entry name" value="ADH_N"/>
    <property type="match status" value="1"/>
</dbReference>
<sequence length="356" mass="39030">MHHTAIFSVGPRAPLELRQVLTHTPVGDQVRILNEWTSTQPFDLHKADGVLARYPDIMGDGSVGIVVEVGDQVKRLQVGDKVVFGYMWKTSQERGHQTYAITQERFLAKIPSNISMPEAATVPTNFVTVFHTVTSALGLPLPWPKPDSYIPTSTDDAILIWGGSSSVGQYALQILSYYGYNNLIAVGSARHHAHLKTLGASKTYDYNDSNIVSQLRQDLGNIPYFFDCIGSVSSSIIPIAELANNGNHVAILLPLIFSPPTPTAAPKYGYDVTAVADWASGVRVSGVRTHAYEDNEKLARLLQPEIMPALLQAGVVRPNRYRVIEGKDMLERAENALTALREGVSGEKLVWRVADV</sequence>
<dbReference type="EMBL" id="QZBT01000020">
    <property type="protein sequence ID" value="THZ86706.1"/>
    <property type="molecule type" value="Genomic_DNA"/>
</dbReference>
<keyword evidence="3" id="KW-0560">Oxidoreductase</keyword>
<gene>
    <name evidence="5" type="ORF">D6C84_02324</name>
</gene>
<organism evidence="5 6">
    <name type="scientific">Aureobasidium pullulans</name>
    <name type="common">Black yeast</name>
    <name type="synonym">Pullularia pullulans</name>
    <dbReference type="NCBI Taxonomy" id="5580"/>
    <lineage>
        <taxon>Eukaryota</taxon>
        <taxon>Fungi</taxon>
        <taxon>Dikarya</taxon>
        <taxon>Ascomycota</taxon>
        <taxon>Pezizomycotina</taxon>
        <taxon>Dothideomycetes</taxon>
        <taxon>Dothideomycetidae</taxon>
        <taxon>Dothideales</taxon>
        <taxon>Saccotheciaceae</taxon>
        <taxon>Aureobasidium</taxon>
    </lineage>
</organism>
<accession>A0A4V6TJF8</accession>
<dbReference type="Proteomes" id="UP000310039">
    <property type="component" value="Unassembled WGS sequence"/>
</dbReference>
<evidence type="ECO:0000256" key="2">
    <source>
        <dbReference type="ARBA" id="ARBA00011245"/>
    </source>
</evidence>
<comment type="caution">
    <text evidence="5">The sequence shown here is derived from an EMBL/GenBank/DDBJ whole genome shotgun (WGS) entry which is preliminary data.</text>
</comment>
<protein>
    <submittedName>
        <fullName evidence="5">GroES-like protein</fullName>
    </submittedName>
</protein>
<dbReference type="InterPro" id="IPR020843">
    <property type="entry name" value="ER"/>
</dbReference>
<dbReference type="AlphaFoldDB" id="A0A4V6TJF8"/>
<dbReference type="Gene3D" id="3.90.180.10">
    <property type="entry name" value="Medium-chain alcohol dehydrogenases, catalytic domain"/>
    <property type="match status" value="1"/>
</dbReference>
<dbReference type="SUPFAM" id="SSF50129">
    <property type="entry name" value="GroES-like"/>
    <property type="match status" value="1"/>
</dbReference>
<comment type="similarity">
    <text evidence="1">Belongs to the zinc-containing alcohol dehydrogenase family.</text>
</comment>
<dbReference type="CDD" id="cd08249">
    <property type="entry name" value="enoyl_reductase_like"/>
    <property type="match status" value="1"/>
</dbReference>
<evidence type="ECO:0000313" key="6">
    <source>
        <dbReference type="Proteomes" id="UP000310039"/>
    </source>
</evidence>
<dbReference type="GO" id="GO:0016651">
    <property type="term" value="F:oxidoreductase activity, acting on NAD(P)H"/>
    <property type="evidence" value="ECO:0007669"/>
    <property type="project" value="InterPro"/>
</dbReference>
<evidence type="ECO:0000259" key="4">
    <source>
        <dbReference type="SMART" id="SM00829"/>
    </source>
</evidence>
<dbReference type="PANTHER" id="PTHR45348:SF3">
    <property type="entry name" value="ENOYL REDUCTASE (ER) DOMAIN-CONTAINING PROTEIN"/>
    <property type="match status" value="1"/>
</dbReference>
<dbReference type="PANTHER" id="PTHR45348">
    <property type="entry name" value="HYPOTHETICAL OXIDOREDUCTASE (EUROFUNG)"/>
    <property type="match status" value="1"/>
</dbReference>
<evidence type="ECO:0000313" key="5">
    <source>
        <dbReference type="EMBL" id="THZ86706.1"/>
    </source>
</evidence>
<evidence type="ECO:0000256" key="3">
    <source>
        <dbReference type="ARBA" id="ARBA00023002"/>
    </source>
</evidence>
<proteinExistence type="inferred from homology"/>
<dbReference type="InterPro" id="IPR047122">
    <property type="entry name" value="Trans-enoyl_RdTase-like"/>
</dbReference>
<comment type="subunit">
    <text evidence="2">Monomer.</text>
</comment>
<dbReference type="InterPro" id="IPR036291">
    <property type="entry name" value="NAD(P)-bd_dom_sf"/>
</dbReference>
<dbReference type="SUPFAM" id="SSF51735">
    <property type="entry name" value="NAD(P)-binding Rossmann-fold domains"/>
    <property type="match status" value="1"/>
</dbReference>
<dbReference type="InterPro" id="IPR011032">
    <property type="entry name" value="GroES-like_sf"/>
</dbReference>
<feature type="domain" description="Enoyl reductase (ER)" evidence="4">
    <location>
        <begin position="10"/>
        <end position="351"/>
    </location>
</feature>
<evidence type="ECO:0000256" key="1">
    <source>
        <dbReference type="ARBA" id="ARBA00008072"/>
    </source>
</evidence>
<dbReference type="SMART" id="SM00829">
    <property type="entry name" value="PKS_ER"/>
    <property type="match status" value="1"/>
</dbReference>
<name>A0A4V6TJF8_AURPU</name>
<reference evidence="5 6" key="1">
    <citation type="submission" date="2018-10" db="EMBL/GenBank/DDBJ databases">
        <title>Fifty Aureobasidium pullulans genomes reveal a recombining polyextremotolerant generalist.</title>
        <authorList>
            <person name="Gostincar C."/>
            <person name="Turk M."/>
            <person name="Zajc J."/>
            <person name="Gunde-Cimerman N."/>
        </authorList>
    </citation>
    <scope>NUCLEOTIDE SEQUENCE [LARGE SCALE GENOMIC DNA]</scope>
    <source>
        <strain evidence="5 6">EXF-3403</strain>
    </source>
</reference>